<dbReference type="GO" id="GO:0032299">
    <property type="term" value="C:ribonuclease H2 complex"/>
    <property type="evidence" value="ECO:0007669"/>
    <property type="project" value="InterPro"/>
</dbReference>
<name>A0AAN7ZJM3_9COLE</name>
<evidence type="ECO:0000256" key="3">
    <source>
        <dbReference type="ARBA" id="ARBA00011277"/>
    </source>
</evidence>
<dbReference type="InterPro" id="IPR019024">
    <property type="entry name" value="RNase_H2_suB_wHTH"/>
</dbReference>
<dbReference type="InterPro" id="IPR041195">
    <property type="entry name" value="Rnh202_N"/>
</dbReference>
<sequence length="314" mass="35323">MPRVKAEPKKCIKSNIQQPPNTWVFVLKGEALEQSEQYTGSGTPDIVNLRHPNTGEAGVFLFSSANNSVQEILTFAEGKRSWLIEESVKSDGKMHLSTPIDPIFLVLPYLKKYCTTQAIPLDQLLRDEEFPQMERLLKCTGLKSLNMVADRKGDEELNAYKYNEEKTLLWLQKKTERVADILKQKKIHVINGAASATFVASSRDENVNTDAYLKHAHGIVSEYLMEDISDKLLKYLNLSEDTNTVTKRKSGGNLLQPDAKHPKLEEERTLTSNALDLSKPTIKSIKQSIQTSKEKARSKAATGSKSITHFFKKS</sequence>
<evidence type="ECO:0000256" key="1">
    <source>
        <dbReference type="ARBA" id="ARBA00004123"/>
    </source>
</evidence>
<keyword evidence="5" id="KW-0539">Nucleus</keyword>
<evidence type="ECO:0000256" key="6">
    <source>
        <dbReference type="ARBA" id="ARBA00024778"/>
    </source>
</evidence>
<evidence type="ECO:0000256" key="5">
    <source>
        <dbReference type="ARBA" id="ARBA00023242"/>
    </source>
</evidence>
<evidence type="ECO:0000259" key="9">
    <source>
        <dbReference type="Pfam" id="PF09468"/>
    </source>
</evidence>
<dbReference type="PANTHER" id="PTHR13383:SF11">
    <property type="entry name" value="RIBONUCLEASE H2 SUBUNIT B"/>
    <property type="match status" value="1"/>
</dbReference>
<dbReference type="CDD" id="cd09270">
    <property type="entry name" value="RNase_H2-B"/>
    <property type="match status" value="1"/>
</dbReference>
<comment type="subunit">
    <text evidence="3">The RNase H2 complex is a heterotrimer composed of the catalytic subunit RNASEH2A and the non-catalytic subunits RNASEH2B and RNASEH2C.</text>
</comment>
<comment type="similarity">
    <text evidence="2">Belongs to the RNase H2 subunit B family.</text>
</comment>
<dbReference type="Pfam" id="PF17745">
    <property type="entry name" value="Ydr279_N"/>
    <property type="match status" value="1"/>
</dbReference>
<evidence type="ECO:0000256" key="2">
    <source>
        <dbReference type="ARBA" id="ARBA00009823"/>
    </source>
</evidence>
<dbReference type="AlphaFoldDB" id="A0AAN7ZJM3"/>
<gene>
    <name evidence="11" type="ORF">RI129_004741</name>
</gene>
<evidence type="ECO:0000256" key="8">
    <source>
        <dbReference type="SAM" id="MobiDB-lite"/>
    </source>
</evidence>
<evidence type="ECO:0000256" key="4">
    <source>
        <dbReference type="ARBA" id="ARBA00019062"/>
    </source>
</evidence>
<dbReference type="Gene3D" id="1.10.20.120">
    <property type="match status" value="1"/>
</dbReference>
<reference evidence="11 12" key="1">
    <citation type="journal article" date="2024" name="Insects">
        <title>An Improved Chromosome-Level Genome Assembly of the Firefly Pyrocoelia pectoralis.</title>
        <authorList>
            <person name="Fu X."/>
            <person name="Meyer-Rochow V.B."/>
            <person name="Ballantyne L."/>
            <person name="Zhu X."/>
        </authorList>
    </citation>
    <scope>NUCLEOTIDE SEQUENCE [LARGE SCALE GENOMIC DNA]</scope>
    <source>
        <strain evidence="11">XCY_ONT2</strain>
    </source>
</reference>
<comment type="subcellular location">
    <subcellularLocation>
        <location evidence="1">Nucleus</location>
    </subcellularLocation>
</comment>
<evidence type="ECO:0000259" key="10">
    <source>
        <dbReference type="Pfam" id="PF17745"/>
    </source>
</evidence>
<dbReference type="PANTHER" id="PTHR13383">
    <property type="entry name" value="RIBONUCLEASE H2 SUBUNIT B"/>
    <property type="match status" value="1"/>
</dbReference>
<dbReference type="Pfam" id="PF09468">
    <property type="entry name" value="RNase_H2-Ydr279"/>
    <property type="match status" value="1"/>
</dbReference>
<dbReference type="Gene3D" id="2.20.25.530">
    <property type="match status" value="1"/>
</dbReference>
<dbReference type="EMBL" id="JAVRBK010000003">
    <property type="protein sequence ID" value="KAK5646277.1"/>
    <property type="molecule type" value="Genomic_DNA"/>
</dbReference>
<dbReference type="GO" id="GO:0006401">
    <property type="term" value="P:RNA catabolic process"/>
    <property type="evidence" value="ECO:0007669"/>
    <property type="project" value="TreeGrafter"/>
</dbReference>
<accession>A0AAN7ZJM3</accession>
<comment type="function">
    <text evidence="6">Non catalytic subunit of RNase H2, an endonuclease that specifically degrades the RNA of RNA:DNA hybrids. Participates in DNA replication, possibly by mediating the removal of lagging-strand Okazaki fragment RNA primers during DNA replication. Mediates the excision of single ribonucleotides from DNA:RNA duplexes.</text>
</comment>
<feature type="region of interest" description="Disordered" evidence="8">
    <location>
        <begin position="247"/>
        <end position="266"/>
    </location>
</feature>
<proteinExistence type="inferred from homology"/>
<dbReference type="GO" id="GO:0005654">
    <property type="term" value="C:nucleoplasm"/>
    <property type="evidence" value="ECO:0007669"/>
    <property type="project" value="TreeGrafter"/>
</dbReference>
<feature type="region of interest" description="Disordered" evidence="8">
    <location>
        <begin position="286"/>
        <end position="314"/>
    </location>
</feature>
<evidence type="ECO:0000256" key="7">
    <source>
        <dbReference type="ARBA" id="ARBA00033464"/>
    </source>
</evidence>
<protein>
    <recommendedName>
        <fullName evidence="4">Ribonuclease H2 subunit B</fullName>
    </recommendedName>
    <alternativeName>
        <fullName evidence="7">Ribonuclease HI subunit B</fullName>
    </alternativeName>
</protein>
<comment type="caution">
    <text evidence="11">The sequence shown here is derived from an EMBL/GenBank/DDBJ whole genome shotgun (WGS) entry which is preliminary data.</text>
</comment>
<keyword evidence="12" id="KW-1185">Reference proteome</keyword>
<evidence type="ECO:0000313" key="11">
    <source>
        <dbReference type="EMBL" id="KAK5646277.1"/>
    </source>
</evidence>
<dbReference type="FunFam" id="1.10.20.120:FF:000002">
    <property type="entry name" value="Ribonuclease H2 subunit B"/>
    <property type="match status" value="1"/>
</dbReference>
<dbReference type="InterPro" id="IPR040456">
    <property type="entry name" value="RNase_H2_suB"/>
</dbReference>
<dbReference type="Proteomes" id="UP001329430">
    <property type="component" value="Chromosome 3"/>
</dbReference>
<evidence type="ECO:0000313" key="12">
    <source>
        <dbReference type="Proteomes" id="UP001329430"/>
    </source>
</evidence>
<organism evidence="11 12">
    <name type="scientific">Pyrocoelia pectoralis</name>
    <dbReference type="NCBI Taxonomy" id="417401"/>
    <lineage>
        <taxon>Eukaryota</taxon>
        <taxon>Metazoa</taxon>
        <taxon>Ecdysozoa</taxon>
        <taxon>Arthropoda</taxon>
        <taxon>Hexapoda</taxon>
        <taxon>Insecta</taxon>
        <taxon>Pterygota</taxon>
        <taxon>Neoptera</taxon>
        <taxon>Endopterygota</taxon>
        <taxon>Coleoptera</taxon>
        <taxon>Polyphaga</taxon>
        <taxon>Elateriformia</taxon>
        <taxon>Elateroidea</taxon>
        <taxon>Lampyridae</taxon>
        <taxon>Lampyrinae</taxon>
        <taxon>Pyrocoelia</taxon>
    </lineage>
</organism>
<feature type="domain" description="Rnh202 triple barrel" evidence="10">
    <location>
        <begin position="43"/>
        <end position="101"/>
    </location>
</feature>
<feature type="domain" description="Ribonuclease H2 subunit B wHTH" evidence="9">
    <location>
        <begin position="104"/>
        <end position="232"/>
    </location>
</feature>